<evidence type="ECO:0000313" key="2">
    <source>
        <dbReference type="EMBL" id="THH11719.1"/>
    </source>
</evidence>
<dbReference type="AlphaFoldDB" id="A0A4S4LIF3"/>
<reference evidence="2 3" key="1">
    <citation type="submission" date="2019-02" db="EMBL/GenBank/DDBJ databases">
        <title>Genome sequencing of the rare red list fungi Phellinidium pouzarii.</title>
        <authorList>
            <person name="Buettner E."/>
            <person name="Kellner H."/>
        </authorList>
    </citation>
    <scope>NUCLEOTIDE SEQUENCE [LARGE SCALE GENOMIC DNA]</scope>
    <source>
        <strain evidence="2 3">DSM 108285</strain>
    </source>
</reference>
<name>A0A4S4LIF3_9AGAM</name>
<dbReference type="SUPFAM" id="SSF47616">
    <property type="entry name" value="GST C-terminal domain-like"/>
    <property type="match status" value="1"/>
</dbReference>
<keyword evidence="3" id="KW-1185">Reference proteome</keyword>
<dbReference type="InterPro" id="IPR036282">
    <property type="entry name" value="Glutathione-S-Trfase_C_sf"/>
</dbReference>
<evidence type="ECO:0000259" key="1">
    <source>
        <dbReference type="Pfam" id="PF25907"/>
    </source>
</evidence>
<accession>A0A4S4LIF3</accession>
<dbReference type="InterPro" id="IPR058268">
    <property type="entry name" value="DUF7962"/>
</dbReference>
<comment type="caution">
    <text evidence="2">The sequence shown here is derived from an EMBL/GenBank/DDBJ whole genome shotgun (WGS) entry which is preliminary data.</text>
</comment>
<dbReference type="OrthoDB" id="202840at2759"/>
<proteinExistence type="predicted"/>
<sequence>MLGIGYRRVPILAIGNDVYCDTSLISSVIDRHFPENQGFPALFPQRKDGGKADTGMIKAFCTFYVDRPLFNLASSSLPYKKFTAEFIEDRGKWFGAPVDIEVMTSRQPAIKSLLSSHMSLLEEQLADGREWVFDTVAVGYGDISIYAVYGWVIRFRGMREVLIEDKFPNSIAWMGRMADLVKAKREANAPVINKIQGDAAAKIIASAGLQSTEIGFDEEEAGRLGLQHGLLVSVAPDDNATNYPTIGKLTGLNREEFILEVSGTAVSSLRCHFPRFNFSARVVREANSKL</sequence>
<organism evidence="2 3">
    <name type="scientific">Phellinidium pouzarii</name>
    <dbReference type="NCBI Taxonomy" id="167371"/>
    <lineage>
        <taxon>Eukaryota</taxon>
        <taxon>Fungi</taxon>
        <taxon>Dikarya</taxon>
        <taxon>Basidiomycota</taxon>
        <taxon>Agaricomycotina</taxon>
        <taxon>Agaricomycetes</taxon>
        <taxon>Hymenochaetales</taxon>
        <taxon>Hymenochaetaceae</taxon>
        <taxon>Phellinidium</taxon>
    </lineage>
</organism>
<dbReference type="Pfam" id="PF25907">
    <property type="entry name" value="DUF7962"/>
    <property type="match status" value="1"/>
</dbReference>
<feature type="domain" description="DUF7962" evidence="1">
    <location>
        <begin position="83"/>
        <end position="183"/>
    </location>
</feature>
<dbReference type="EMBL" id="SGPK01000009">
    <property type="protein sequence ID" value="THH11719.1"/>
    <property type="molecule type" value="Genomic_DNA"/>
</dbReference>
<dbReference type="Gene3D" id="3.40.30.110">
    <property type="match status" value="1"/>
</dbReference>
<protein>
    <recommendedName>
        <fullName evidence="1">DUF7962 domain-containing protein</fullName>
    </recommendedName>
</protein>
<dbReference type="Proteomes" id="UP000308199">
    <property type="component" value="Unassembled WGS sequence"/>
</dbReference>
<dbReference type="Gene3D" id="1.20.1050.10">
    <property type="match status" value="1"/>
</dbReference>
<gene>
    <name evidence="2" type="ORF">EW145_g458</name>
</gene>
<evidence type="ECO:0000313" key="3">
    <source>
        <dbReference type="Proteomes" id="UP000308199"/>
    </source>
</evidence>